<evidence type="ECO:0000256" key="1">
    <source>
        <dbReference type="ARBA" id="ARBA00004141"/>
    </source>
</evidence>
<evidence type="ECO:0000313" key="8">
    <source>
        <dbReference type="Proteomes" id="UP000727962"/>
    </source>
</evidence>
<evidence type="ECO:0000256" key="4">
    <source>
        <dbReference type="ARBA" id="ARBA00023136"/>
    </source>
</evidence>
<evidence type="ECO:0000313" key="7">
    <source>
        <dbReference type="EMBL" id="MBI1756821.1"/>
    </source>
</evidence>
<comment type="caution">
    <text evidence="7">The sequence shown here is derived from an EMBL/GenBank/DDBJ whole genome shotgun (WGS) entry which is preliminary data.</text>
</comment>
<evidence type="ECO:0000256" key="5">
    <source>
        <dbReference type="SAM" id="Phobius"/>
    </source>
</evidence>
<keyword evidence="2 5" id="KW-0812">Transmembrane</keyword>
<keyword evidence="3 5" id="KW-1133">Transmembrane helix</keyword>
<dbReference type="Proteomes" id="UP000727962">
    <property type="component" value="Unassembled WGS sequence"/>
</dbReference>
<organism evidence="7 8">
    <name type="scientific">Fimbriimonas ginsengisoli</name>
    <dbReference type="NCBI Taxonomy" id="1005039"/>
    <lineage>
        <taxon>Bacteria</taxon>
        <taxon>Bacillati</taxon>
        <taxon>Armatimonadota</taxon>
        <taxon>Fimbriimonadia</taxon>
        <taxon>Fimbriimonadales</taxon>
        <taxon>Fimbriimonadaceae</taxon>
        <taxon>Fimbriimonas</taxon>
    </lineage>
</organism>
<protein>
    <submittedName>
        <fullName evidence="7">RDD family protein</fullName>
    </submittedName>
</protein>
<keyword evidence="4 5" id="KW-0472">Membrane</keyword>
<dbReference type="PANTHER" id="PTHR38480">
    <property type="entry name" value="SLR0254 PROTEIN"/>
    <property type="match status" value="1"/>
</dbReference>
<dbReference type="EMBL" id="JACOSL010000039">
    <property type="protein sequence ID" value="MBI1756821.1"/>
    <property type="molecule type" value="Genomic_DNA"/>
</dbReference>
<sequence>MEDELVILSPEKTLVTFRLAGMGSRIIAHILDVFILAVGLYVLTMIVMVLTMFAPLSMKLDEGIGLGIMIFLWAAAPFAYFILFEGLWNGQTLGKKAAAIRVRMADGTPIRFSAAVGRNLMRPADMMPGTYFAGLLAILFSPRSQRLGDLVANTVVVHEKRPVPTFAVAPHAAGIHPFESKLGDLRGMSVNEYNALRRFCDRFPEMPASVQERLVKEVWIPIAARHGIPSIASVHPLYMAEATVMRYGRQHGLL</sequence>
<dbReference type="GO" id="GO:0016020">
    <property type="term" value="C:membrane"/>
    <property type="evidence" value="ECO:0007669"/>
    <property type="project" value="UniProtKB-SubCell"/>
</dbReference>
<evidence type="ECO:0000256" key="3">
    <source>
        <dbReference type="ARBA" id="ARBA00022989"/>
    </source>
</evidence>
<feature type="domain" description="RDD" evidence="6">
    <location>
        <begin position="19"/>
        <end position="153"/>
    </location>
</feature>
<dbReference type="InterPro" id="IPR010432">
    <property type="entry name" value="RDD"/>
</dbReference>
<proteinExistence type="predicted"/>
<accession>A0A931M0S9</accession>
<evidence type="ECO:0000256" key="2">
    <source>
        <dbReference type="ARBA" id="ARBA00022692"/>
    </source>
</evidence>
<reference evidence="7" key="1">
    <citation type="submission" date="2020-07" db="EMBL/GenBank/DDBJ databases">
        <title>Huge and variable diversity of episymbiotic CPR bacteria and DPANN archaea in groundwater ecosystems.</title>
        <authorList>
            <person name="He C.Y."/>
            <person name="Keren R."/>
            <person name="Whittaker M."/>
            <person name="Farag I.F."/>
            <person name="Doudna J."/>
            <person name="Cate J.H.D."/>
            <person name="Banfield J.F."/>
        </authorList>
    </citation>
    <scope>NUCLEOTIDE SEQUENCE</scope>
    <source>
        <strain evidence="7">NC_groundwater_17_Pr7_B-0.1um_64_12</strain>
    </source>
</reference>
<dbReference type="Pfam" id="PF06271">
    <property type="entry name" value="RDD"/>
    <property type="match status" value="1"/>
</dbReference>
<name>A0A931M0S9_FIMGI</name>
<gene>
    <name evidence="7" type="ORF">HYR64_06920</name>
</gene>
<evidence type="ECO:0000259" key="6">
    <source>
        <dbReference type="Pfam" id="PF06271"/>
    </source>
</evidence>
<dbReference type="PANTHER" id="PTHR38480:SF1">
    <property type="entry name" value="SLR0254 PROTEIN"/>
    <property type="match status" value="1"/>
</dbReference>
<comment type="subcellular location">
    <subcellularLocation>
        <location evidence="1">Membrane</location>
        <topology evidence="1">Multi-pass membrane protein</topology>
    </subcellularLocation>
</comment>
<dbReference type="AlphaFoldDB" id="A0A931M0S9"/>
<feature type="transmembrane region" description="Helical" evidence="5">
    <location>
        <begin position="63"/>
        <end position="83"/>
    </location>
</feature>
<feature type="transmembrane region" description="Helical" evidence="5">
    <location>
        <begin position="26"/>
        <end position="51"/>
    </location>
</feature>